<dbReference type="EMBL" id="JBFAUJ010000013">
    <property type="protein sequence ID" value="MEV8463164.1"/>
    <property type="molecule type" value="Genomic_DNA"/>
</dbReference>
<evidence type="ECO:0000313" key="1">
    <source>
        <dbReference type="EMBL" id="MEV8463164.1"/>
    </source>
</evidence>
<dbReference type="RefSeq" id="WP_366504533.1">
    <property type="nucleotide sequence ID" value="NZ_JBFAUJ010000013.1"/>
</dbReference>
<evidence type="ECO:0000313" key="2">
    <source>
        <dbReference type="Proteomes" id="UP001553148"/>
    </source>
</evidence>
<protein>
    <submittedName>
        <fullName evidence="1">Uncharacterized protein</fullName>
    </submittedName>
</protein>
<sequence length="134" mass="14749">MAQETAAPAVRELIARRSRQHQLNTTVTLGGDDFTLCAHIRVRWLTDDQVKVALACWTVSTDLARYIGGTPPTEAEHRLHPYGTARPDEEFTARVMDHLARCLHALDAPRPDEDGHLAVTVPVPPTTAETPPVP</sequence>
<reference evidence="1 2" key="1">
    <citation type="submission" date="2024-06" db="EMBL/GenBank/DDBJ databases">
        <title>The Natural Products Discovery Center: Release of the First 8490 Sequenced Strains for Exploring Actinobacteria Biosynthetic Diversity.</title>
        <authorList>
            <person name="Kalkreuter E."/>
            <person name="Kautsar S.A."/>
            <person name="Yang D."/>
            <person name="Bader C.D."/>
            <person name="Teijaro C.N."/>
            <person name="Fluegel L."/>
            <person name="Davis C.M."/>
            <person name="Simpson J.R."/>
            <person name="Lauterbach L."/>
            <person name="Steele A.D."/>
            <person name="Gui C."/>
            <person name="Meng S."/>
            <person name="Li G."/>
            <person name="Viehrig K."/>
            <person name="Ye F."/>
            <person name="Su P."/>
            <person name="Kiefer A.F."/>
            <person name="Nichols A."/>
            <person name="Cepeda A.J."/>
            <person name="Yan W."/>
            <person name="Fan B."/>
            <person name="Jiang Y."/>
            <person name="Adhikari A."/>
            <person name="Zheng C.-J."/>
            <person name="Schuster L."/>
            <person name="Cowan T.M."/>
            <person name="Smanski M.J."/>
            <person name="Chevrette M.G."/>
            <person name="De Carvalho L.P.S."/>
            <person name="Shen B."/>
        </authorList>
    </citation>
    <scope>NUCLEOTIDE SEQUENCE [LARGE SCALE GENOMIC DNA]</scope>
    <source>
        <strain evidence="1 2">NPDC052360</strain>
    </source>
</reference>
<gene>
    <name evidence="1" type="ORF">AB0470_26895</name>
</gene>
<keyword evidence="2" id="KW-1185">Reference proteome</keyword>
<proteinExistence type="predicted"/>
<organism evidence="1 2">
    <name type="scientific">Streptomyces griseosporeus</name>
    <dbReference type="NCBI Taxonomy" id="1910"/>
    <lineage>
        <taxon>Bacteria</taxon>
        <taxon>Bacillati</taxon>
        <taxon>Actinomycetota</taxon>
        <taxon>Actinomycetes</taxon>
        <taxon>Kitasatosporales</taxon>
        <taxon>Streptomycetaceae</taxon>
        <taxon>Streptomyces</taxon>
    </lineage>
</organism>
<comment type="caution">
    <text evidence="1">The sequence shown here is derived from an EMBL/GenBank/DDBJ whole genome shotgun (WGS) entry which is preliminary data.</text>
</comment>
<dbReference type="Proteomes" id="UP001553148">
    <property type="component" value="Unassembled WGS sequence"/>
</dbReference>
<name>A0ABV3KV20_STRGS</name>
<accession>A0ABV3KV20</accession>